<keyword evidence="9" id="KW-1185">Reference proteome</keyword>
<evidence type="ECO:0000313" key="8">
    <source>
        <dbReference type="EMBL" id="MDM9632144.1"/>
    </source>
</evidence>
<proteinExistence type="inferred from homology"/>
<dbReference type="EMBL" id="JAUDUY010000006">
    <property type="protein sequence ID" value="MDM9632144.1"/>
    <property type="molecule type" value="Genomic_DNA"/>
</dbReference>
<evidence type="ECO:0000256" key="1">
    <source>
        <dbReference type="ARBA" id="ARBA00022559"/>
    </source>
</evidence>
<keyword evidence="1 6" id="KW-0575">Peroxidase</keyword>
<evidence type="ECO:0000259" key="7">
    <source>
        <dbReference type="PROSITE" id="PS51352"/>
    </source>
</evidence>
<gene>
    <name evidence="6 8" type="primary">tpx</name>
    <name evidence="8" type="ORF">QU605_11710</name>
</gene>
<sequence>MTKISLGGKTVHTLGNLPEKGTEAPDVELVDSRLGRRHISDFRGQKVLMNIFPSVNTGVCSNSVRKFNEEAAALSNTKVLCISKDLPFSQDQFCAAEGIENVVMLSDYRDGRFGVAYNLTMTDGGFEALLSRSVIVLDENGKVIYTEQVPEIGQEPNYTAALEALQNA</sequence>
<evidence type="ECO:0000256" key="3">
    <source>
        <dbReference type="ARBA" id="ARBA00023002"/>
    </source>
</evidence>
<accession>A0ABT7WGU8</accession>
<dbReference type="NCBIfam" id="NF001808">
    <property type="entry name" value="PRK00522.1"/>
    <property type="match status" value="1"/>
</dbReference>
<organism evidence="8 9">
    <name type="scientific">Robiginitalea aurantiaca</name>
    <dbReference type="NCBI Taxonomy" id="3056915"/>
    <lineage>
        <taxon>Bacteria</taxon>
        <taxon>Pseudomonadati</taxon>
        <taxon>Bacteroidota</taxon>
        <taxon>Flavobacteriia</taxon>
        <taxon>Flavobacteriales</taxon>
        <taxon>Flavobacteriaceae</taxon>
        <taxon>Robiginitalea</taxon>
    </lineage>
</organism>
<comment type="miscellaneous">
    <text evidence="6">The active site is a conserved redox-active cysteine residue, the peroxidatic cysteine (C(P)), which makes the nucleophilic attack on the peroxide substrate. The peroxide oxidizes the C(P)-SH to cysteine sulfenic acid (C(P)-SOH), which then reacts with another cysteine residue, the resolving cysteine (C(R)), to form a disulfide bridge. The disulfide is subsequently reduced by an appropriate electron donor to complete the catalytic cycle. In this atypical 2-Cys peroxiredoxin, C(R) is present in the same subunit to form an intramolecular disulfide. The disulfide is subsequently reduced by thioredoxin.</text>
</comment>
<evidence type="ECO:0000256" key="2">
    <source>
        <dbReference type="ARBA" id="ARBA00022862"/>
    </source>
</evidence>
<feature type="domain" description="Thioredoxin" evidence="7">
    <location>
        <begin position="18"/>
        <end position="167"/>
    </location>
</feature>
<evidence type="ECO:0000256" key="6">
    <source>
        <dbReference type="HAMAP-Rule" id="MF_00269"/>
    </source>
</evidence>
<comment type="caution">
    <text evidence="8">The sequence shown here is derived from an EMBL/GenBank/DDBJ whole genome shotgun (WGS) entry which is preliminary data.</text>
</comment>
<dbReference type="RefSeq" id="WP_289725509.1">
    <property type="nucleotide sequence ID" value="NZ_JAUDUY010000006.1"/>
</dbReference>
<dbReference type="Gene3D" id="3.40.30.10">
    <property type="entry name" value="Glutaredoxin"/>
    <property type="match status" value="1"/>
</dbReference>
<feature type="active site" description="Cysteine sulfenic acid (-SOH) intermediate" evidence="6">
    <location>
        <position position="60"/>
    </location>
</feature>
<dbReference type="GO" id="GO:0004601">
    <property type="term" value="F:peroxidase activity"/>
    <property type="evidence" value="ECO:0007669"/>
    <property type="project" value="UniProtKB-KW"/>
</dbReference>
<dbReference type="Proteomes" id="UP001174839">
    <property type="component" value="Unassembled WGS sequence"/>
</dbReference>
<evidence type="ECO:0000313" key="9">
    <source>
        <dbReference type="Proteomes" id="UP001174839"/>
    </source>
</evidence>
<evidence type="ECO:0000256" key="5">
    <source>
        <dbReference type="ARBA" id="ARBA00023284"/>
    </source>
</evidence>
<comment type="subunit">
    <text evidence="6">Homodimer.</text>
</comment>
<evidence type="ECO:0000256" key="4">
    <source>
        <dbReference type="ARBA" id="ARBA00023157"/>
    </source>
</evidence>
<dbReference type="InterPro" id="IPR050455">
    <property type="entry name" value="Tpx_Peroxidase_subfamily"/>
</dbReference>
<reference evidence="8" key="1">
    <citation type="submission" date="2023-06" db="EMBL/GenBank/DDBJ databases">
        <title>Robiginitalea aurantiacus sp. nov. and Algoriphagus sediminis sp. nov., isolated from coastal sediment.</title>
        <authorList>
            <person name="Zhou Z.Y."/>
            <person name="An J."/>
            <person name="Jia Y.W."/>
            <person name="Du Z.J."/>
        </authorList>
    </citation>
    <scope>NUCLEOTIDE SEQUENCE</scope>
    <source>
        <strain evidence="8">M39</strain>
    </source>
</reference>
<dbReference type="InterPro" id="IPR036249">
    <property type="entry name" value="Thioredoxin-like_sf"/>
</dbReference>
<dbReference type="PROSITE" id="PS01265">
    <property type="entry name" value="TPX"/>
    <property type="match status" value="1"/>
</dbReference>
<comment type="function">
    <text evidence="6">Thiol-specific peroxidase that catalyzes the reduction of hydrogen peroxide and organic hydroperoxides to water and alcohols, respectively. Plays a role in cell protection against oxidative stress by detoxifying peroxides.</text>
</comment>
<dbReference type="EC" id="1.11.1.24" evidence="6"/>
<dbReference type="SUPFAM" id="SSF52833">
    <property type="entry name" value="Thioredoxin-like"/>
    <property type="match status" value="1"/>
</dbReference>
<dbReference type="PANTHER" id="PTHR43110:SF1">
    <property type="entry name" value="THIOL PEROXIDASE"/>
    <property type="match status" value="1"/>
</dbReference>
<dbReference type="InterPro" id="IPR018219">
    <property type="entry name" value="Tpx_CS"/>
</dbReference>
<keyword evidence="4 6" id="KW-1015">Disulfide bond</keyword>
<keyword evidence="3 6" id="KW-0560">Oxidoreductase</keyword>
<comment type="catalytic activity">
    <reaction evidence="6">
        <text>a hydroperoxide + [thioredoxin]-dithiol = an alcohol + [thioredoxin]-disulfide + H2O</text>
        <dbReference type="Rhea" id="RHEA:62620"/>
        <dbReference type="Rhea" id="RHEA-COMP:10698"/>
        <dbReference type="Rhea" id="RHEA-COMP:10700"/>
        <dbReference type="ChEBI" id="CHEBI:15377"/>
        <dbReference type="ChEBI" id="CHEBI:29950"/>
        <dbReference type="ChEBI" id="CHEBI:30879"/>
        <dbReference type="ChEBI" id="CHEBI:35924"/>
        <dbReference type="ChEBI" id="CHEBI:50058"/>
        <dbReference type="EC" id="1.11.1.24"/>
    </reaction>
</comment>
<comment type="similarity">
    <text evidence="6">Belongs to the peroxiredoxin family. Tpx subfamily.</text>
</comment>
<feature type="disulfide bond" description="Redox-active" evidence="6">
    <location>
        <begin position="60"/>
        <end position="94"/>
    </location>
</feature>
<dbReference type="InterPro" id="IPR002065">
    <property type="entry name" value="TPX"/>
</dbReference>
<dbReference type="HAMAP" id="MF_00269">
    <property type="entry name" value="Tpx"/>
    <property type="match status" value="1"/>
</dbReference>
<keyword evidence="5 6" id="KW-0676">Redox-active center</keyword>
<dbReference type="Pfam" id="PF08534">
    <property type="entry name" value="Redoxin"/>
    <property type="match status" value="1"/>
</dbReference>
<dbReference type="PROSITE" id="PS51352">
    <property type="entry name" value="THIOREDOXIN_2"/>
    <property type="match status" value="1"/>
</dbReference>
<dbReference type="PANTHER" id="PTHR43110">
    <property type="entry name" value="THIOL PEROXIDASE"/>
    <property type="match status" value="1"/>
</dbReference>
<keyword evidence="2 6" id="KW-0049">Antioxidant</keyword>
<dbReference type="CDD" id="cd03014">
    <property type="entry name" value="PRX_Atyp2cys"/>
    <property type="match status" value="1"/>
</dbReference>
<protein>
    <recommendedName>
        <fullName evidence="6">Thiol peroxidase</fullName>
        <shortName evidence="6">Tpx</shortName>
        <ecNumber evidence="6">1.11.1.24</ecNumber>
    </recommendedName>
    <alternativeName>
        <fullName evidence="6">Peroxiredoxin tpx</fullName>
        <shortName evidence="6">Prx</shortName>
    </alternativeName>
    <alternativeName>
        <fullName evidence="6">Thioredoxin peroxidase</fullName>
    </alternativeName>
    <alternativeName>
        <fullName evidence="6">Thioredoxin-dependent peroxiredoxin</fullName>
    </alternativeName>
</protein>
<dbReference type="InterPro" id="IPR013766">
    <property type="entry name" value="Thioredoxin_domain"/>
</dbReference>
<name>A0ABT7WGU8_9FLAO</name>
<dbReference type="InterPro" id="IPR013740">
    <property type="entry name" value="Redoxin"/>
</dbReference>